<evidence type="ECO:0000256" key="7">
    <source>
        <dbReference type="ARBA" id="ARBA00023319"/>
    </source>
</evidence>
<dbReference type="AlphaFoldDB" id="A0A658QVQ8"/>
<comment type="caution">
    <text evidence="11">The sequence shown here is derived from an EMBL/GenBank/DDBJ whole genome shotgun (WGS) entry which is preliminary data.</text>
</comment>
<organism evidence="11 12">
    <name type="scientific">Caballeronia concitans</name>
    <dbReference type="NCBI Taxonomy" id="1777133"/>
    <lineage>
        <taxon>Bacteria</taxon>
        <taxon>Pseudomonadati</taxon>
        <taxon>Pseudomonadota</taxon>
        <taxon>Betaproteobacteria</taxon>
        <taxon>Burkholderiales</taxon>
        <taxon>Burkholderiaceae</taxon>
        <taxon>Caballeronia</taxon>
    </lineage>
</organism>
<reference evidence="11 12" key="1">
    <citation type="submission" date="2016-01" db="EMBL/GenBank/DDBJ databases">
        <authorList>
            <person name="Peeters C."/>
        </authorList>
    </citation>
    <scope>NUCLEOTIDE SEQUENCE [LARGE SCALE GENOMIC DNA]</scope>
    <source>
        <strain evidence="11">LMG 29315</strain>
    </source>
</reference>
<evidence type="ECO:0000256" key="5">
    <source>
        <dbReference type="ARBA" id="ARBA00022764"/>
    </source>
</evidence>
<dbReference type="SUPFAM" id="SSF49584">
    <property type="entry name" value="Periplasmic chaperone C-domain"/>
    <property type="match status" value="1"/>
</dbReference>
<proteinExistence type="inferred from homology"/>
<protein>
    <submittedName>
        <fullName evidence="11">Pili assembly chaperone</fullName>
    </submittedName>
</protein>
<evidence type="ECO:0000256" key="3">
    <source>
        <dbReference type="ARBA" id="ARBA00022558"/>
    </source>
</evidence>
<dbReference type="GO" id="GO:0071555">
    <property type="term" value="P:cell wall organization"/>
    <property type="evidence" value="ECO:0007669"/>
    <property type="project" value="InterPro"/>
</dbReference>
<evidence type="ECO:0000256" key="4">
    <source>
        <dbReference type="ARBA" id="ARBA00022729"/>
    </source>
</evidence>
<dbReference type="PANTHER" id="PTHR30251:SF2">
    <property type="entry name" value="FIMBRIAL CHAPERONE YADV-RELATED"/>
    <property type="match status" value="1"/>
</dbReference>
<keyword evidence="7" id="KW-0393">Immunoglobulin domain</keyword>
<dbReference type="InterPro" id="IPR036316">
    <property type="entry name" value="Pili_assmbl_chap_C_dom_sf"/>
</dbReference>
<gene>
    <name evidence="11" type="ORF">AWB72_02084</name>
</gene>
<dbReference type="Pfam" id="PF02753">
    <property type="entry name" value="PapD_C"/>
    <property type="match status" value="1"/>
</dbReference>
<dbReference type="Gene3D" id="2.60.40.10">
    <property type="entry name" value="Immunoglobulins"/>
    <property type="match status" value="2"/>
</dbReference>
<keyword evidence="3" id="KW-1029">Fimbrium biogenesis</keyword>
<evidence type="ECO:0000256" key="1">
    <source>
        <dbReference type="ARBA" id="ARBA00004418"/>
    </source>
</evidence>
<keyword evidence="12" id="KW-1185">Reference proteome</keyword>
<evidence type="ECO:0000256" key="8">
    <source>
        <dbReference type="RuleBase" id="RU003918"/>
    </source>
</evidence>
<dbReference type="InterPro" id="IPR001829">
    <property type="entry name" value="Pili_assmbl_chaperone_bac"/>
</dbReference>
<evidence type="ECO:0000256" key="6">
    <source>
        <dbReference type="ARBA" id="ARBA00023186"/>
    </source>
</evidence>
<comment type="similarity">
    <text evidence="2 8">Belongs to the periplasmic pilus chaperone family.</text>
</comment>
<dbReference type="InterPro" id="IPR050643">
    <property type="entry name" value="Periplasmic_pilus_chap"/>
</dbReference>
<dbReference type="Proteomes" id="UP000198263">
    <property type="component" value="Unassembled WGS sequence"/>
</dbReference>
<sequence length="273" mass="29525">MKFRCKRRAKVRLTLNPCFVVQFVVNMKIFHRLVSAAVLLVAIQSVGQQAHASVVIAGTRVVYNQGDSEVTVKLTNNGKLPGLTKVWIDKGDADAKPDTIDVPFTINPPMMRIDPGKSQTLRIMSTGEPMPGDKETVLYLNVLEVPPKPTGDEASANQLQLAFRTRIKFFYRPTGLKGQATDAPDGIVWHLKHEGGKNLIVADNPTQYHVSFDRIEVTDGAHIAAFTDGGMVGPGESKAFPVKGELPAAGAKVHYTAINDYGGPQAGDAKLAP</sequence>
<accession>A0A658QVQ8</accession>
<dbReference type="InterPro" id="IPR016148">
    <property type="entry name" value="Pili_assmbl_chaperone_C"/>
</dbReference>
<feature type="domain" description="Pili assembly chaperone N-terminal" evidence="9">
    <location>
        <begin position="53"/>
        <end position="176"/>
    </location>
</feature>
<dbReference type="SUPFAM" id="SSF49354">
    <property type="entry name" value="PapD-like"/>
    <property type="match status" value="1"/>
</dbReference>
<dbReference type="PANTHER" id="PTHR30251">
    <property type="entry name" value="PILUS ASSEMBLY CHAPERONE"/>
    <property type="match status" value="1"/>
</dbReference>
<dbReference type="InterPro" id="IPR008962">
    <property type="entry name" value="PapD-like_sf"/>
</dbReference>
<dbReference type="Pfam" id="PF00345">
    <property type="entry name" value="PapD_N"/>
    <property type="match status" value="1"/>
</dbReference>
<dbReference type="InterPro" id="IPR016147">
    <property type="entry name" value="Pili_assmbl_chaperone_N"/>
</dbReference>
<keyword evidence="5" id="KW-0574">Periplasm</keyword>
<keyword evidence="4" id="KW-0732">Signal</keyword>
<keyword evidence="6 8" id="KW-0143">Chaperone</keyword>
<evidence type="ECO:0000313" key="12">
    <source>
        <dbReference type="Proteomes" id="UP000198263"/>
    </source>
</evidence>
<comment type="subcellular location">
    <subcellularLocation>
        <location evidence="1 8">Periplasm</location>
    </subcellularLocation>
</comment>
<dbReference type="GO" id="GO:0030288">
    <property type="term" value="C:outer membrane-bounded periplasmic space"/>
    <property type="evidence" value="ECO:0007669"/>
    <property type="project" value="InterPro"/>
</dbReference>
<evidence type="ECO:0000313" key="11">
    <source>
        <dbReference type="EMBL" id="SAL26815.1"/>
    </source>
</evidence>
<dbReference type="PROSITE" id="PS00635">
    <property type="entry name" value="PILI_CHAPERONE"/>
    <property type="match status" value="1"/>
</dbReference>
<dbReference type="InterPro" id="IPR013783">
    <property type="entry name" value="Ig-like_fold"/>
</dbReference>
<dbReference type="InterPro" id="IPR018046">
    <property type="entry name" value="Pili_assmbl_chaperone_CS"/>
</dbReference>
<evidence type="ECO:0000256" key="2">
    <source>
        <dbReference type="ARBA" id="ARBA00007399"/>
    </source>
</evidence>
<dbReference type="EMBL" id="FCNV02000003">
    <property type="protein sequence ID" value="SAL26815.1"/>
    <property type="molecule type" value="Genomic_DNA"/>
</dbReference>
<feature type="domain" description="Pili assembly chaperone C-terminal" evidence="10">
    <location>
        <begin position="203"/>
        <end position="264"/>
    </location>
</feature>
<evidence type="ECO:0000259" key="10">
    <source>
        <dbReference type="Pfam" id="PF02753"/>
    </source>
</evidence>
<dbReference type="PRINTS" id="PR00969">
    <property type="entry name" value="CHAPERONPILI"/>
</dbReference>
<evidence type="ECO:0000259" key="9">
    <source>
        <dbReference type="Pfam" id="PF00345"/>
    </source>
</evidence>
<name>A0A658QVQ8_9BURK</name>